<dbReference type="InParanoid" id="A0A7N2KM05"/>
<comment type="catalytic activity">
    <reaction evidence="4">
        <text>a long-chain fatty acyl-CoA + 2 NADPH + 2 H(+) = a long-chain primary fatty alcohol + 2 NADP(+) + CoA</text>
        <dbReference type="Rhea" id="RHEA:52716"/>
        <dbReference type="ChEBI" id="CHEBI:15378"/>
        <dbReference type="ChEBI" id="CHEBI:57287"/>
        <dbReference type="ChEBI" id="CHEBI:57783"/>
        <dbReference type="ChEBI" id="CHEBI:58349"/>
        <dbReference type="ChEBI" id="CHEBI:77396"/>
        <dbReference type="ChEBI" id="CHEBI:83139"/>
        <dbReference type="EC" id="1.2.1.84"/>
    </reaction>
</comment>
<keyword evidence="4" id="KW-0521">NADP</keyword>
<dbReference type="PANTHER" id="PTHR11011">
    <property type="entry name" value="MALE STERILITY PROTEIN 2-RELATED"/>
    <property type="match status" value="1"/>
</dbReference>
<comment type="similarity">
    <text evidence="1 4">Belongs to the fatty acyl-CoA reductase family.</text>
</comment>
<evidence type="ECO:0000313" key="8">
    <source>
        <dbReference type="Proteomes" id="UP000594261"/>
    </source>
</evidence>
<dbReference type="CDD" id="cd05236">
    <property type="entry name" value="FAR-N_SDR_e"/>
    <property type="match status" value="1"/>
</dbReference>
<dbReference type="CDD" id="cd09071">
    <property type="entry name" value="FAR_C"/>
    <property type="match status" value="1"/>
</dbReference>
<dbReference type="FunCoup" id="A0A7N2KM05">
    <property type="interactions" value="380"/>
</dbReference>
<dbReference type="KEGG" id="qlo:115979650"/>
<dbReference type="Gramene" id="QL01p012719:mrna">
    <property type="protein sequence ID" value="QL01p012719:mrna"/>
    <property type="gene ID" value="QL01p012719"/>
</dbReference>
<feature type="domain" description="Fatty acyl-CoA reductase C-terminal" evidence="5">
    <location>
        <begin position="400"/>
        <end position="490"/>
    </location>
</feature>
<keyword evidence="2 4" id="KW-0444">Lipid biosynthesis</keyword>
<dbReference type="Proteomes" id="UP000594261">
    <property type="component" value="Chromosome 1"/>
</dbReference>
<name>A0A7N2KM05_QUELO</name>
<dbReference type="Pfam" id="PF07993">
    <property type="entry name" value="NAD_binding_4"/>
    <property type="match status" value="1"/>
</dbReference>
<dbReference type="Pfam" id="PF03015">
    <property type="entry name" value="Sterile"/>
    <property type="match status" value="1"/>
</dbReference>
<dbReference type="OMA" id="VWKMIET"/>
<dbReference type="RefSeq" id="XP_030957567.1">
    <property type="nucleotide sequence ID" value="XM_031101707.1"/>
</dbReference>
<dbReference type="InterPro" id="IPR033640">
    <property type="entry name" value="FAR_C"/>
</dbReference>
<dbReference type="InterPro" id="IPR013120">
    <property type="entry name" value="FAR_NAD-bd"/>
</dbReference>
<dbReference type="Gene3D" id="3.40.50.720">
    <property type="entry name" value="NAD(P)-binding Rossmann-like Domain"/>
    <property type="match status" value="1"/>
</dbReference>
<dbReference type="SUPFAM" id="SSF51735">
    <property type="entry name" value="NAD(P)-binding Rossmann-fold domains"/>
    <property type="match status" value="1"/>
</dbReference>
<evidence type="ECO:0000259" key="5">
    <source>
        <dbReference type="Pfam" id="PF03015"/>
    </source>
</evidence>
<keyword evidence="3 4" id="KW-0443">Lipid metabolism</keyword>
<reference evidence="7 8" key="1">
    <citation type="journal article" date="2016" name="G3 (Bethesda)">
        <title>First Draft Assembly and Annotation of the Genome of a California Endemic Oak Quercus lobata Nee (Fagaceae).</title>
        <authorList>
            <person name="Sork V.L."/>
            <person name="Fitz-Gibbon S.T."/>
            <person name="Puiu D."/>
            <person name="Crepeau M."/>
            <person name="Gugger P.F."/>
            <person name="Sherman R."/>
            <person name="Stevens K."/>
            <person name="Langley C.H."/>
            <person name="Pellegrini M."/>
            <person name="Salzberg S.L."/>
        </authorList>
    </citation>
    <scope>NUCLEOTIDE SEQUENCE [LARGE SCALE GENOMIC DNA]</scope>
    <source>
        <strain evidence="7 8">cv. SW786</strain>
    </source>
</reference>
<dbReference type="GO" id="GO:0080019">
    <property type="term" value="F:alcohol-forming very long-chain fatty acyl-CoA reductase activity"/>
    <property type="evidence" value="ECO:0007669"/>
    <property type="project" value="InterPro"/>
</dbReference>
<comment type="function">
    <text evidence="4">Catalyzes the reduction of fatty acyl-CoA to fatty alcohols.</text>
</comment>
<dbReference type="EMBL" id="LRBV02000001">
    <property type="status" value="NOT_ANNOTATED_CDS"/>
    <property type="molecule type" value="Genomic_DNA"/>
</dbReference>
<sequence length="490" mass="55305">MELGSILQFLENKSILITGATGFLAKILVEKVLRVQPNLKKLYLLLRAKDTKSATHRLNNEIIGKDLFRVLKEKLGTNLNSFVSEKITVVPGDISLEDLGLKDSILREEILNQVDVIVNLAATTNFDERYDVALGLNTFGAKYVLNFAKKCVNLKVLIHVSTAYVSGERGGLILESPYRMSETLNGTFGLDIETEKRLAEEKVNDLRAEGATEEEITLAMKDFGLERARMYGWPNTYVFTKAMGEMLIGHLKENESVVILRPTIVTSTFKEPFPGWVEGIRTIDSLAVGYGKGKLTVFLGDLQAALDLIPADFVVNSIIVAMVAHANQPSDVIYQVGSSASNPMRNLDLQDYGYRYFSQTPWINKDGKPVKVTKALVLGDMASFERYMALRYLLLLKGLEVVNVALCKYFQGTYINLRRKINFVMRLVELYKPYLFFGGIFDDMNTERLRMALRESSAEADLFCFDPKCIKWDEYFLNVHLPGIVKYVFK</sequence>
<keyword evidence="4" id="KW-0560">Oxidoreductase</keyword>
<proteinExistence type="inferred from homology"/>
<dbReference type="EnsemblPlants" id="QL01p012719:mrna">
    <property type="protein sequence ID" value="QL01p012719:mrna"/>
    <property type="gene ID" value="QL01p012719"/>
</dbReference>
<evidence type="ECO:0000256" key="4">
    <source>
        <dbReference type="RuleBase" id="RU363097"/>
    </source>
</evidence>
<dbReference type="GO" id="GO:0010345">
    <property type="term" value="P:suberin biosynthetic process"/>
    <property type="evidence" value="ECO:0007669"/>
    <property type="project" value="TreeGrafter"/>
</dbReference>
<dbReference type="OrthoDB" id="429813at2759"/>
<gene>
    <name evidence="7" type="primary">LOC115979650</name>
</gene>
<evidence type="ECO:0000256" key="3">
    <source>
        <dbReference type="ARBA" id="ARBA00023098"/>
    </source>
</evidence>
<dbReference type="GO" id="GO:0035336">
    <property type="term" value="P:long-chain fatty-acyl-CoA metabolic process"/>
    <property type="evidence" value="ECO:0007669"/>
    <property type="project" value="TreeGrafter"/>
</dbReference>
<feature type="domain" description="Thioester reductase (TE)" evidence="6">
    <location>
        <begin position="17"/>
        <end position="318"/>
    </location>
</feature>
<dbReference type="GeneID" id="115979650"/>
<keyword evidence="8" id="KW-1185">Reference proteome</keyword>
<reference evidence="7" key="2">
    <citation type="submission" date="2021-01" db="UniProtKB">
        <authorList>
            <consortium name="EnsemblPlants"/>
        </authorList>
    </citation>
    <scope>IDENTIFICATION</scope>
</reference>
<evidence type="ECO:0000256" key="1">
    <source>
        <dbReference type="ARBA" id="ARBA00005928"/>
    </source>
</evidence>
<evidence type="ECO:0000256" key="2">
    <source>
        <dbReference type="ARBA" id="ARBA00022516"/>
    </source>
</evidence>
<organism evidence="7 8">
    <name type="scientific">Quercus lobata</name>
    <name type="common">Valley oak</name>
    <dbReference type="NCBI Taxonomy" id="97700"/>
    <lineage>
        <taxon>Eukaryota</taxon>
        <taxon>Viridiplantae</taxon>
        <taxon>Streptophyta</taxon>
        <taxon>Embryophyta</taxon>
        <taxon>Tracheophyta</taxon>
        <taxon>Spermatophyta</taxon>
        <taxon>Magnoliopsida</taxon>
        <taxon>eudicotyledons</taxon>
        <taxon>Gunneridae</taxon>
        <taxon>Pentapetalae</taxon>
        <taxon>rosids</taxon>
        <taxon>fabids</taxon>
        <taxon>Fagales</taxon>
        <taxon>Fagaceae</taxon>
        <taxon>Quercus</taxon>
    </lineage>
</organism>
<evidence type="ECO:0000259" key="6">
    <source>
        <dbReference type="Pfam" id="PF07993"/>
    </source>
</evidence>
<accession>A0A7N2KM05</accession>
<dbReference type="EC" id="1.2.1.84" evidence="4"/>
<evidence type="ECO:0000313" key="7">
    <source>
        <dbReference type="EnsemblPlants" id="QL01p012719:mrna"/>
    </source>
</evidence>
<dbReference type="InterPro" id="IPR026055">
    <property type="entry name" value="FAR"/>
</dbReference>
<dbReference type="GO" id="GO:0102965">
    <property type="term" value="F:alcohol-forming long-chain fatty acyl-CoA reductase activity"/>
    <property type="evidence" value="ECO:0007669"/>
    <property type="project" value="UniProtKB-EC"/>
</dbReference>
<dbReference type="InterPro" id="IPR036291">
    <property type="entry name" value="NAD(P)-bd_dom_sf"/>
</dbReference>
<dbReference type="PANTHER" id="PTHR11011:SF99">
    <property type="entry name" value="FATTY ACYL-COA REDUCTASE 3"/>
    <property type="match status" value="1"/>
</dbReference>
<dbReference type="AlphaFoldDB" id="A0A7N2KM05"/>
<protein>
    <recommendedName>
        <fullName evidence="4">Fatty acyl-CoA reductase</fullName>
        <ecNumber evidence="4">1.2.1.84</ecNumber>
    </recommendedName>
</protein>